<keyword evidence="2" id="KW-0378">Hydrolase</keyword>
<feature type="compositionally biased region" description="Gly residues" evidence="1">
    <location>
        <begin position="85"/>
        <end position="97"/>
    </location>
</feature>
<dbReference type="Proteomes" id="UP000075243">
    <property type="component" value="Chromosome 7"/>
</dbReference>
<dbReference type="SUPFAM" id="SSF101148">
    <property type="entry name" value="Plant invertase/pectin methylesterase inhibitor"/>
    <property type="match status" value="1"/>
</dbReference>
<dbReference type="STRING" id="3821.A0A151T9S3"/>
<accession>A0A151T9S3</accession>
<dbReference type="InterPro" id="IPR035513">
    <property type="entry name" value="Invertase/methylesterase_inhib"/>
</dbReference>
<dbReference type="Gene3D" id="1.20.140.40">
    <property type="entry name" value="Invertase/pectin methylesterase inhibitor family protein"/>
    <property type="match status" value="1"/>
</dbReference>
<dbReference type="EMBL" id="CM003609">
    <property type="protein sequence ID" value="KYP63798.1"/>
    <property type="molecule type" value="Genomic_DNA"/>
</dbReference>
<feature type="region of interest" description="Disordered" evidence="1">
    <location>
        <begin position="70"/>
        <end position="97"/>
    </location>
</feature>
<evidence type="ECO:0000313" key="3">
    <source>
        <dbReference type="Proteomes" id="UP000075243"/>
    </source>
</evidence>
<dbReference type="AlphaFoldDB" id="A0A151T9S3"/>
<evidence type="ECO:0000313" key="2">
    <source>
        <dbReference type="EMBL" id="KYP63798.1"/>
    </source>
</evidence>
<dbReference type="Gramene" id="C.cajan_17854.t">
    <property type="protein sequence ID" value="C.cajan_17854.t"/>
    <property type="gene ID" value="C.cajan_17854"/>
</dbReference>
<name>A0A151T9S3_CAJCA</name>
<evidence type="ECO:0000256" key="1">
    <source>
        <dbReference type="SAM" id="MobiDB-lite"/>
    </source>
</evidence>
<gene>
    <name evidence="2" type="ORF">KK1_018384</name>
</gene>
<keyword evidence="3" id="KW-1185">Reference proteome</keyword>
<proteinExistence type="predicted"/>
<protein>
    <submittedName>
        <fullName evidence="2">Pectinesterase/pectinesterase inhibitor 3</fullName>
        <ecNumber evidence="2">3.1.1.11</ecNumber>
    </submittedName>
</protein>
<sequence length="97" mass="10117">SGKRALIKSACSSTLYPVCVFAVASESNVTHKVTCLDGFSHEDADKRVRKKLEEGQVHVERMCNNALAMTGGDDGPVRRQLGGAAATGGGAARGRGE</sequence>
<organism evidence="2 3">
    <name type="scientific">Cajanus cajan</name>
    <name type="common">Pigeon pea</name>
    <name type="synonym">Cajanus indicus</name>
    <dbReference type="NCBI Taxonomy" id="3821"/>
    <lineage>
        <taxon>Eukaryota</taxon>
        <taxon>Viridiplantae</taxon>
        <taxon>Streptophyta</taxon>
        <taxon>Embryophyta</taxon>
        <taxon>Tracheophyta</taxon>
        <taxon>Spermatophyta</taxon>
        <taxon>Magnoliopsida</taxon>
        <taxon>eudicotyledons</taxon>
        <taxon>Gunneridae</taxon>
        <taxon>Pentapetalae</taxon>
        <taxon>rosids</taxon>
        <taxon>fabids</taxon>
        <taxon>Fabales</taxon>
        <taxon>Fabaceae</taxon>
        <taxon>Papilionoideae</taxon>
        <taxon>50 kb inversion clade</taxon>
        <taxon>NPAAA clade</taxon>
        <taxon>indigoferoid/millettioid clade</taxon>
        <taxon>Phaseoleae</taxon>
        <taxon>Cajanus</taxon>
    </lineage>
</organism>
<dbReference type="GO" id="GO:0030599">
    <property type="term" value="F:pectinesterase activity"/>
    <property type="evidence" value="ECO:0007669"/>
    <property type="project" value="UniProtKB-EC"/>
</dbReference>
<reference evidence="2 3" key="1">
    <citation type="journal article" date="2012" name="Nat. Biotechnol.">
        <title>Draft genome sequence of pigeonpea (Cajanus cajan), an orphan legume crop of resource-poor farmers.</title>
        <authorList>
            <person name="Varshney R.K."/>
            <person name="Chen W."/>
            <person name="Li Y."/>
            <person name="Bharti A.K."/>
            <person name="Saxena R.K."/>
            <person name="Schlueter J.A."/>
            <person name="Donoghue M.T."/>
            <person name="Azam S."/>
            <person name="Fan G."/>
            <person name="Whaley A.M."/>
            <person name="Farmer A.D."/>
            <person name="Sheridan J."/>
            <person name="Iwata A."/>
            <person name="Tuteja R."/>
            <person name="Penmetsa R.V."/>
            <person name="Wu W."/>
            <person name="Upadhyaya H.D."/>
            <person name="Yang S.P."/>
            <person name="Shah T."/>
            <person name="Saxena K.B."/>
            <person name="Michael T."/>
            <person name="McCombie W.R."/>
            <person name="Yang B."/>
            <person name="Zhang G."/>
            <person name="Yang H."/>
            <person name="Wang J."/>
            <person name="Spillane C."/>
            <person name="Cook D.R."/>
            <person name="May G.D."/>
            <person name="Xu X."/>
            <person name="Jackson S.A."/>
        </authorList>
    </citation>
    <scope>NUCLEOTIDE SEQUENCE [LARGE SCALE GENOMIC DNA]</scope>
    <source>
        <strain evidence="3">cv. Asha</strain>
    </source>
</reference>
<dbReference type="EC" id="3.1.1.11" evidence="2"/>
<feature type="non-terminal residue" evidence="2">
    <location>
        <position position="1"/>
    </location>
</feature>